<feature type="domain" description="Gnk2-homologous" evidence="8">
    <location>
        <begin position="144"/>
        <end position="254"/>
    </location>
</feature>
<name>A0AAW2S1Y6_SESRA</name>
<accession>A0AAW2S1Y6</accession>
<dbReference type="PANTHER" id="PTHR32411">
    <property type="entry name" value="CYSTEINE-RICH REPEAT SECRETORY PROTEIN 38-RELATED"/>
    <property type="match status" value="1"/>
</dbReference>
<keyword evidence="3 7" id="KW-0732">Signal</keyword>
<sequence length="319" mass="35034">MNFLLSSFLFIFSTFSLITNSTLVPLPPLLSLSCTPSPSTHHHHHNINPIKTLLDNLTSVALINSRFTTFNTTFQQERYLGFMQCRPGFHPKACILCACAARNTILNLCPNSNAVSVWYDGCYIQLSMMMMNSSHDHDHDAYMDVSNHSCSSRAKNQDPARSAPALEALLLKLRADVNLATHHGFSQGEIAYDNINHSDSKIYGIVECVRSLSPQECDFYVGKAIEKLQFYCRGKNGGTAVYGPCLVRFDSNEFYYGGIHSAAAGGGNFTVWEGENGGIKRGLVIGYLGGGVACFLVFVLLAFLLRRTVVNIAKVGTLA</sequence>
<feature type="transmembrane region" description="Helical" evidence="6">
    <location>
        <begin position="284"/>
        <end position="305"/>
    </location>
</feature>
<dbReference type="PROSITE" id="PS51473">
    <property type="entry name" value="GNK2"/>
    <property type="match status" value="2"/>
</dbReference>
<keyword evidence="2" id="KW-0964">Secreted</keyword>
<evidence type="ECO:0000313" key="9">
    <source>
        <dbReference type="EMBL" id="KAL0385771.1"/>
    </source>
</evidence>
<feature type="signal peptide" evidence="7">
    <location>
        <begin position="1"/>
        <end position="21"/>
    </location>
</feature>
<evidence type="ECO:0000256" key="1">
    <source>
        <dbReference type="ARBA" id="ARBA00004613"/>
    </source>
</evidence>
<keyword evidence="6" id="KW-0812">Transmembrane</keyword>
<protein>
    <recommendedName>
        <fullName evidence="8">Gnk2-homologous domain-containing protein</fullName>
    </recommendedName>
</protein>
<gene>
    <name evidence="9" type="ORF">Sradi_2971400</name>
</gene>
<dbReference type="AlphaFoldDB" id="A0AAW2S1Y6"/>
<keyword evidence="6" id="KW-0472">Membrane</keyword>
<evidence type="ECO:0000256" key="4">
    <source>
        <dbReference type="ARBA" id="ARBA00022737"/>
    </source>
</evidence>
<dbReference type="Pfam" id="PF01657">
    <property type="entry name" value="Stress-antifung"/>
    <property type="match status" value="2"/>
</dbReference>
<evidence type="ECO:0000256" key="3">
    <source>
        <dbReference type="ARBA" id="ARBA00022729"/>
    </source>
</evidence>
<comment type="subcellular location">
    <subcellularLocation>
        <location evidence="1">Secreted</location>
    </subcellularLocation>
</comment>
<feature type="domain" description="Gnk2-homologous" evidence="8">
    <location>
        <begin position="27"/>
        <end position="131"/>
    </location>
</feature>
<evidence type="ECO:0000256" key="2">
    <source>
        <dbReference type="ARBA" id="ARBA00022525"/>
    </source>
</evidence>
<dbReference type="Gene3D" id="3.30.430.20">
    <property type="entry name" value="Gnk2 domain, C-X8-C-X2-C motif"/>
    <property type="match status" value="2"/>
</dbReference>
<evidence type="ECO:0000256" key="7">
    <source>
        <dbReference type="SAM" id="SignalP"/>
    </source>
</evidence>
<proteinExistence type="inferred from homology"/>
<keyword evidence="6" id="KW-1133">Transmembrane helix</keyword>
<reference evidence="9" key="1">
    <citation type="submission" date="2020-06" db="EMBL/GenBank/DDBJ databases">
        <authorList>
            <person name="Li T."/>
            <person name="Hu X."/>
            <person name="Zhang T."/>
            <person name="Song X."/>
            <person name="Zhang H."/>
            <person name="Dai N."/>
            <person name="Sheng W."/>
            <person name="Hou X."/>
            <person name="Wei L."/>
        </authorList>
    </citation>
    <scope>NUCLEOTIDE SEQUENCE</scope>
    <source>
        <strain evidence="9">G02</strain>
        <tissue evidence="9">Leaf</tissue>
    </source>
</reference>
<dbReference type="InterPro" id="IPR038408">
    <property type="entry name" value="GNK2_sf"/>
</dbReference>
<dbReference type="EMBL" id="JACGWJ010000012">
    <property type="protein sequence ID" value="KAL0385771.1"/>
    <property type="molecule type" value="Genomic_DNA"/>
</dbReference>
<dbReference type="PANTHER" id="PTHR32411:SF43">
    <property type="entry name" value="CYSTEINE-RICH REPEAT SECRETORY PROTEIN 38"/>
    <property type="match status" value="1"/>
</dbReference>
<evidence type="ECO:0000259" key="8">
    <source>
        <dbReference type="PROSITE" id="PS51473"/>
    </source>
</evidence>
<dbReference type="GO" id="GO:0005576">
    <property type="term" value="C:extracellular region"/>
    <property type="evidence" value="ECO:0007669"/>
    <property type="project" value="UniProtKB-SubCell"/>
</dbReference>
<evidence type="ECO:0000256" key="6">
    <source>
        <dbReference type="SAM" id="Phobius"/>
    </source>
</evidence>
<dbReference type="InterPro" id="IPR050581">
    <property type="entry name" value="CRR_secretory_protein"/>
</dbReference>
<reference evidence="9" key="2">
    <citation type="journal article" date="2024" name="Plant">
        <title>Genomic evolution and insights into agronomic trait innovations of Sesamum species.</title>
        <authorList>
            <person name="Miao H."/>
            <person name="Wang L."/>
            <person name="Qu L."/>
            <person name="Liu H."/>
            <person name="Sun Y."/>
            <person name="Le M."/>
            <person name="Wang Q."/>
            <person name="Wei S."/>
            <person name="Zheng Y."/>
            <person name="Lin W."/>
            <person name="Duan Y."/>
            <person name="Cao H."/>
            <person name="Xiong S."/>
            <person name="Wang X."/>
            <person name="Wei L."/>
            <person name="Li C."/>
            <person name="Ma Q."/>
            <person name="Ju M."/>
            <person name="Zhao R."/>
            <person name="Li G."/>
            <person name="Mu C."/>
            <person name="Tian Q."/>
            <person name="Mei H."/>
            <person name="Zhang T."/>
            <person name="Gao T."/>
            <person name="Zhang H."/>
        </authorList>
    </citation>
    <scope>NUCLEOTIDE SEQUENCE</scope>
    <source>
        <strain evidence="9">G02</strain>
    </source>
</reference>
<evidence type="ECO:0000256" key="5">
    <source>
        <dbReference type="ARBA" id="ARBA00038515"/>
    </source>
</evidence>
<comment type="similarity">
    <text evidence="5">Belongs to the cysteine-rich repeat secretory protein family.</text>
</comment>
<feature type="chain" id="PRO_5044002590" description="Gnk2-homologous domain-containing protein" evidence="7">
    <location>
        <begin position="22"/>
        <end position="319"/>
    </location>
</feature>
<dbReference type="InterPro" id="IPR002902">
    <property type="entry name" value="GNK2"/>
</dbReference>
<keyword evidence="4" id="KW-0677">Repeat</keyword>
<comment type="caution">
    <text evidence="9">The sequence shown here is derived from an EMBL/GenBank/DDBJ whole genome shotgun (WGS) entry which is preliminary data.</text>
</comment>
<dbReference type="CDD" id="cd23509">
    <property type="entry name" value="Gnk2-like"/>
    <property type="match status" value="2"/>
</dbReference>
<organism evidence="9">
    <name type="scientific">Sesamum radiatum</name>
    <name type="common">Black benniseed</name>
    <dbReference type="NCBI Taxonomy" id="300843"/>
    <lineage>
        <taxon>Eukaryota</taxon>
        <taxon>Viridiplantae</taxon>
        <taxon>Streptophyta</taxon>
        <taxon>Embryophyta</taxon>
        <taxon>Tracheophyta</taxon>
        <taxon>Spermatophyta</taxon>
        <taxon>Magnoliopsida</taxon>
        <taxon>eudicotyledons</taxon>
        <taxon>Gunneridae</taxon>
        <taxon>Pentapetalae</taxon>
        <taxon>asterids</taxon>
        <taxon>lamiids</taxon>
        <taxon>Lamiales</taxon>
        <taxon>Pedaliaceae</taxon>
        <taxon>Sesamum</taxon>
    </lineage>
</organism>